<comment type="caution">
    <text evidence="3">The sequence shown here is derived from an EMBL/GenBank/DDBJ whole genome shotgun (WGS) entry which is preliminary data.</text>
</comment>
<dbReference type="PANTHER" id="PTHR31182">
    <property type="entry name" value="C2 NT-TYPE DOMAIN-CONTAINING PROTEIN"/>
    <property type="match status" value="1"/>
</dbReference>
<keyword evidence="4" id="KW-1185">Reference proteome</keyword>
<evidence type="ECO:0000313" key="4">
    <source>
        <dbReference type="Proteomes" id="UP001154282"/>
    </source>
</evidence>
<dbReference type="EMBL" id="CAMGYJ010000005">
    <property type="protein sequence ID" value="CAI0410673.1"/>
    <property type="molecule type" value="Genomic_DNA"/>
</dbReference>
<dbReference type="PANTHER" id="PTHR31182:SF23">
    <property type="entry name" value="SPLICING FACTOR 3A SUBUNIT"/>
    <property type="match status" value="1"/>
</dbReference>
<feature type="region of interest" description="Disordered" evidence="1">
    <location>
        <begin position="389"/>
        <end position="429"/>
    </location>
</feature>
<dbReference type="Proteomes" id="UP001154282">
    <property type="component" value="Unassembled WGS sequence"/>
</dbReference>
<protein>
    <recommendedName>
        <fullName evidence="2">C2 NT-type domain-containing protein</fullName>
    </recommendedName>
</protein>
<proteinExistence type="predicted"/>
<feature type="compositionally biased region" description="Low complexity" evidence="1">
    <location>
        <begin position="404"/>
        <end position="416"/>
    </location>
</feature>
<dbReference type="InterPro" id="IPR019448">
    <property type="entry name" value="NT-C2"/>
</dbReference>
<evidence type="ECO:0000256" key="1">
    <source>
        <dbReference type="SAM" id="MobiDB-lite"/>
    </source>
</evidence>
<feature type="domain" description="C2 NT-type" evidence="2">
    <location>
        <begin position="9"/>
        <end position="183"/>
    </location>
</feature>
<feature type="region of interest" description="Disordered" evidence="1">
    <location>
        <begin position="658"/>
        <end position="690"/>
    </location>
</feature>
<dbReference type="AlphaFoldDB" id="A0AAV0JM82"/>
<dbReference type="Pfam" id="PF10358">
    <property type="entry name" value="NT-C2"/>
    <property type="match status" value="1"/>
</dbReference>
<evidence type="ECO:0000313" key="3">
    <source>
        <dbReference type="EMBL" id="CAI0410673.1"/>
    </source>
</evidence>
<dbReference type="PROSITE" id="PS51840">
    <property type="entry name" value="C2_NT"/>
    <property type="match status" value="1"/>
</dbReference>
<name>A0AAV0JM82_9ROSI</name>
<reference evidence="3" key="1">
    <citation type="submission" date="2022-08" db="EMBL/GenBank/DDBJ databases">
        <authorList>
            <person name="Gutierrez-Valencia J."/>
        </authorList>
    </citation>
    <scope>NUCLEOTIDE SEQUENCE</scope>
</reference>
<evidence type="ECO:0000259" key="2">
    <source>
        <dbReference type="PROSITE" id="PS51840"/>
    </source>
</evidence>
<feature type="compositionally biased region" description="Basic and acidic residues" evidence="1">
    <location>
        <begin position="658"/>
        <end position="668"/>
    </location>
</feature>
<gene>
    <name evidence="3" type="ORF">LITE_LOCUS14865</name>
</gene>
<sequence>MVVKMMRWPPWPPVSSRKLEARIVVQRLEGLKHDDDDDQLEKKTKRLVVEVKWKGEKGIALRPLRRNRAVKRNLTQECVGFCADDGGVGCFQWNEEFTNVCSFSGQKDGMFLPWEVALTVFNVTSEEGSENKFQVTGTAVINLAEFVSTATDKELQIHLPLTPPTASPPQGTSSLLLHISLGLTELTTVGPPLQQVQSSMVPLERTISCLPSLGHTNELTGLRARLRNVRLLQGGSKKRRSLGEETANTDAAAVNNVYSDGGESFRNDEAAADGRDLETRADNGSQPSLNYAVALAYTNFAQGSALTNMMSDGEGEEWSDWIYFNNRKLDSGGGSFQSEQSSAESIFQEQPLKERLKSRLFLPWRKRKLGFGSSKVKVKGEPLLKKHYGEEGGDDIDFDRRQLSSSSSDGSSFGGSKSEECSTTSRSSFSDFGDNGCFSVGSWETKEVASRDGKMKLQAQVFFASIDQRHERAAGESACTALVAIIANWLQSNQYEEVPIKSEFDDLIRSGSLQWRNLCENEEYRQRFPDKHFDLETVLRANICPLSVVPEKSFIGFFHPEELEGAAENFNFLHGAMSFDSIWEEISRNSSLPASGEPFVYIVSWNDHFFILKVDLDAYYIIDTLGERLFEGCNQAYVLKFDKDTTIELLPKPTKASLDEKSTTKDKALSTNSSNSHGEKSAAARGTIASNLSDTEKAETDEKIVWRGKEACKEYIKSFLAAIPIRELQADIKKGLMASTPLHHRLQVEFHYTQLTTTQAAAVGLMSTVGPKDVELPASLALAVTVA</sequence>
<organism evidence="3 4">
    <name type="scientific">Linum tenue</name>
    <dbReference type="NCBI Taxonomy" id="586396"/>
    <lineage>
        <taxon>Eukaryota</taxon>
        <taxon>Viridiplantae</taxon>
        <taxon>Streptophyta</taxon>
        <taxon>Embryophyta</taxon>
        <taxon>Tracheophyta</taxon>
        <taxon>Spermatophyta</taxon>
        <taxon>Magnoliopsida</taxon>
        <taxon>eudicotyledons</taxon>
        <taxon>Gunneridae</taxon>
        <taxon>Pentapetalae</taxon>
        <taxon>rosids</taxon>
        <taxon>fabids</taxon>
        <taxon>Malpighiales</taxon>
        <taxon>Linaceae</taxon>
        <taxon>Linum</taxon>
    </lineage>
</organism>
<accession>A0AAV0JM82</accession>